<dbReference type="EMBL" id="HBNS01054826">
    <property type="protein sequence ID" value="CAE4657188.1"/>
    <property type="molecule type" value="Transcribed_RNA"/>
</dbReference>
<dbReference type="CDD" id="cd14686">
    <property type="entry name" value="bZIP"/>
    <property type="match status" value="1"/>
</dbReference>
<dbReference type="Pfam" id="PF00170">
    <property type="entry name" value="bZIP_1"/>
    <property type="match status" value="1"/>
</dbReference>
<dbReference type="GO" id="GO:0003700">
    <property type="term" value="F:DNA-binding transcription factor activity"/>
    <property type="evidence" value="ECO:0007669"/>
    <property type="project" value="InterPro"/>
</dbReference>
<keyword evidence="4" id="KW-0539">Nucleus</keyword>
<evidence type="ECO:0000256" key="3">
    <source>
        <dbReference type="ARBA" id="ARBA00023163"/>
    </source>
</evidence>
<evidence type="ECO:0000313" key="7">
    <source>
        <dbReference type="EMBL" id="CAE4657188.1"/>
    </source>
</evidence>
<proteinExistence type="predicted"/>
<dbReference type="PROSITE" id="PS00036">
    <property type="entry name" value="BZIP_BASIC"/>
    <property type="match status" value="1"/>
</dbReference>
<gene>
    <name evidence="7" type="ORF">DBRI00130_LOCUS39724</name>
</gene>
<accession>A0A7S4SVS1</accession>
<dbReference type="GO" id="GO:0005634">
    <property type="term" value="C:nucleus"/>
    <property type="evidence" value="ECO:0007669"/>
    <property type="project" value="UniProtKB-SubCell"/>
</dbReference>
<evidence type="ECO:0000259" key="6">
    <source>
        <dbReference type="PROSITE" id="PS50217"/>
    </source>
</evidence>
<evidence type="ECO:0000256" key="2">
    <source>
        <dbReference type="ARBA" id="ARBA00023015"/>
    </source>
</evidence>
<feature type="domain" description="BZIP" evidence="6">
    <location>
        <begin position="54"/>
        <end position="115"/>
    </location>
</feature>
<organism evidence="7">
    <name type="scientific">Ditylum brightwellii</name>
    <dbReference type="NCBI Taxonomy" id="49249"/>
    <lineage>
        <taxon>Eukaryota</taxon>
        <taxon>Sar</taxon>
        <taxon>Stramenopiles</taxon>
        <taxon>Ochrophyta</taxon>
        <taxon>Bacillariophyta</taxon>
        <taxon>Mediophyceae</taxon>
        <taxon>Lithodesmiophycidae</taxon>
        <taxon>Lithodesmiales</taxon>
        <taxon>Lithodesmiaceae</taxon>
        <taxon>Ditylum</taxon>
    </lineage>
</organism>
<feature type="compositionally biased region" description="Polar residues" evidence="5">
    <location>
        <begin position="1"/>
        <end position="11"/>
    </location>
</feature>
<feature type="compositionally biased region" description="Basic and acidic residues" evidence="5">
    <location>
        <begin position="59"/>
        <end position="70"/>
    </location>
</feature>
<name>A0A7S4SVS1_9STRA</name>
<dbReference type="InterPro" id="IPR004827">
    <property type="entry name" value="bZIP"/>
</dbReference>
<keyword evidence="2" id="KW-0805">Transcription regulation</keyword>
<dbReference type="SMART" id="SM00338">
    <property type="entry name" value="BRLZ"/>
    <property type="match status" value="1"/>
</dbReference>
<dbReference type="Gene3D" id="1.20.5.170">
    <property type="match status" value="1"/>
</dbReference>
<protein>
    <recommendedName>
        <fullName evidence="6">BZIP domain-containing protein</fullName>
    </recommendedName>
</protein>
<sequence>MLHNVDMTTTKSENDPSAEDDGSSDGDNIGLRDEELGGGGPGSASTGTDEDSKLRKRRERLEQNRISARESRKRKKTMIEELQRTVITLSRENKELNERNESLRRKLMEIGTKVR</sequence>
<evidence type="ECO:0000256" key="4">
    <source>
        <dbReference type="ARBA" id="ARBA00023242"/>
    </source>
</evidence>
<reference evidence="7" key="1">
    <citation type="submission" date="2021-01" db="EMBL/GenBank/DDBJ databases">
        <authorList>
            <person name="Corre E."/>
            <person name="Pelletier E."/>
            <person name="Niang G."/>
            <person name="Scheremetjew M."/>
            <person name="Finn R."/>
            <person name="Kale V."/>
            <person name="Holt S."/>
            <person name="Cochrane G."/>
            <person name="Meng A."/>
            <person name="Brown T."/>
            <person name="Cohen L."/>
        </authorList>
    </citation>
    <scope>NUCLEOTIDE SEQUENCE</scope>
    <source>
        <strain evidence="7">GSO104</strain>
    </source>
</reference>
<evidence type="ECO:0000256" key="1">
    <source>
        <dbReference type="ARBA" id="ARBA00004123"/>
    </source>
</evidence>
<dbReference type="SUPFAM" id="SSF57959">
    <property type="entry name" value="Leucine zipper domain"/>
    <property type="match status" value="1"/>
</dbReference>
<feature type="region of interest" description="Disordered" evidence="5">
    <location>
        <begin position="1"/>
        <end position="76"/>
    </location>
</feature>
<keyword evidence="3" id="KW-0804">Transcription</keyword>
<dbReference type="PROSITE" id="PS50217">
    <property type="entry name" value="BZIP"/>
    <property type="match status" value="1"/>
</dbReference>
<evidence type="ECO:0000256" key="5">
    <source>
        <dbReference type="SAM" id="MobiDB-lite"/>
    </source>
</evidence>
<dbReference type="AlphaFoldDB" id="A0A7S4SVS1"/>
<dbReference type="InterPro" id="IPR051027">
    <property type="entry name" value="bZIP_transcription_factors"/>
</dbReference>
<comment type="subcellular location">
    <subcellularLocation>
        <location evidence="1">Nucleus</location>
    </subcellularLocation>
</comment>
<dbReference type="PANTHER" id="PTHR19304">
    <property type="entry name" value="CYCLIC-AMP RESPONSE ELEMENT BINDING PROTEIN"/>
    <property type="match status" value="1"/>
</dbReference>
<dbReference type="InterPro" id="IPR046347">
    <property type="entry name" value="bZIP_sf"/>
</dbReference>